<evidence type="ECO:0000313" key="1">
    <source>
        <dbReference type="EMBL" id="TCZ76554.1"/>
    </source>
</evidence>
<dbReference type="SUPFAM" id="SSF89392">
    <property type="entry name" value="Prokaryotic lipoproteins and lipoprotein localization factors"/>
    <property type="match status" value="1"/>
</dbReference>
<dbReference type="OrthoDB" id="9785380at2"/>
<dbReference type="InterPro" id="IPR029046">
    <property type="entry name" value="LolA/LolB/LppX"/>
</dbReference>
<organism evidence="1 2">
    <name type="scientific">Paenibacillus albiflavus</name>
    <dbReference type="NCBI Taxonomy" id="2545760"/>
    <lineage>
        <taxon>Bacteria</taxon>
        <taxon>Bacillati</taxon>
        <taxon>Bacillota</taxon>
        <taxon>Bacilli</taxon>
        <taxon>Bacillales</taxon>
        <taxon>Paenibacillaceae</taxon>
        <taxon>Paenibacillus</taxon>
    </lineage>
</organism>
<dbReference type="PANTHER" id="PTHR37507">
    <property type="entry name" value="SPORULATION PROTEIN YDCC"/>
    <property type="match status" value="1"/>
</dbReference>
<dbReference type="PROSITE" id="PS51257">
    <property type="entry name" value="PROKAR_LIPOPROTEIN"/>
    <property type="match status" value="1"/>
</dbReference>
<accession>A0A4R4E9M8</accession>
<keyword evidence="1" id="KW-0449">Lipoprotein</keyword>
<dbReference type="Gene3D" id="2.50.20.10">
    <property type="entry name" value="Lipoprotein localisation LolA/LolB/LppX"/>
    <property type="match status" value="1"/>
</dbReference>
<evidence type="ECO:0000313" key="2">
    <source>
        <dbReference type="Proteomes" id="UP000295418"/>
    </source>
</evidence>
<name>A0A4R4E9M8_9BACL</name>
<dbReference type="AlphaFoldDB" id="A0A4R4E9M8"/>
<keyword evidence="2" id="KW-1185">Reference proteome</keyword>
<reference evidence="1 2" key="1">
    <citation type="submission" date="2019-03" db="EMBL/GenBank/DDBJ databases">
        <authorList>
            <person name="Kim M.K.M."/>
        </authorList>
    </citation>
    <scope>NUCLEOTIDE SEQUENCE [LARGE SCALE GENOMIC DNA]</scope>
    <source>
        <strain evidence="1 2">18JY21-1</strain>
    </source>
</reference>
<proteinExistence type="predicted"/>
<dbReference type="InterPro" id="IPR052944">
    <property type="entry name" value="Sporulation_related"/>
</dbReference>
<dbReference type="EMBL" id="SKFG01000012">
    <property type="protein sequence ID" value="TCZ76554.1"/>
    <property type="molecule type" value="Genomic_DNA"/>
</dbReference>
<comment type="caution">
    <text evidence="1">The sequence shown here is derived from an EMBL/GenBank/DDBJ whole genome shotgun (WGS) entry which is preliminary data.</text>
</comment>
<dbReference type="RefSeq" id="WP_132418526.1">
    <property type="nucleotide sequence ID" value="NZ_SKFG01000012.1"/>
</dbReference>
<gene>
    <name evidence="1" type="ORF">E0485_13245</name>
</gene>
<protein>
    <submittedName>
        <fullName evidence="1">Outer membrane lipoprotein carrier protein LolA</fullName>
    </submittedName>
</protein>
<dbReference type="PANTHER" id="PTHR37507:SF2">
    <property type="entry name" value="SPORULATION PROTEIN YDCC"/>
    <property type="match status" value="1"/>
</dbReference>
<dbReference type="Proteomes" id="UP000295418">
    <property type="component" value="Unassembled WGS sequence"/>
</dbReference>
<sequence length="343" mass="39142">MRRMTWLTTIVLVIAVVLVGCGKKDAGGVVKDLGKVVSSMESYQGAGRMILQSGQQPQEYAVEVWYQSPHFYRIMLKNEEKDITQIVLRNEDGVFVLTPHLNKSFRFQSDWPENQQQVYLYQSLVKSITEDAQRNFTTDKESYVFEVAANYSTGTLTRQKIWLDQKSLKPQKVEVSDASNHVVVKVDFTTFEFGKKFEKDSFDMQRNMTSFNLQSMQTMTPPQEDQDHQSDQVDLVDLYIPNGVSQQDISTVKYGENDALLIRYTGKYNYSVLEAKPREQAVSSMIAGDIVDLGFTMAVMTGDEKRTLSWISDGVEYRLTTSDLPKEEMIQVAQSSNNPTMMK</sequence>